<feature type="region of interest" description="Disordered" evidence="1">
    <location>
        <begin position="1"/>
        <end position="23"/>
    </location>
</feature>
<gene>
    <name evidence="2" type="ORF">SDC9_120782</name>
</gene>
<comment type="caution">
    <text evidence="2">The sequence shown here is derived from an EMBL/GenBank/DDBJ whole genome shotgun (WGS) entry which is preliminary data.</text>
</comment>
<name>A0A645CA43_9ZZZZ</name>
<sequence length="168" mass="18756">MDLQKLSVSTDDDQSKNGVPVHPDDVRDLHQFVAFAVVYCRRSFEEDCDSAAVRRDPWCRAGLTNQFSDQAAVDERNQLDPPVQQPCRRAIAFCVEPCGRTGQRERRVRERRRGNLDRRVHAGCADVPGECLIRKDGGSVGIASDQGFCERRKAFGFGRCLSDAGSGR</sequence>
<evidence type="ECO:0000313" key="2">
    <source>
        <dbReference type="EMBL" id="MPM73797.1"/>
    </source>
</evidence>
<organism evidence="2">
    <name type="scientific">bioreactor metagenome</name>
    <dbReference type="NCBI Taxonomy" id="1076179"/>
    <lineage>
        <taxon>unclassified sequences</taxon>
        <taxon>metagenomes</taxon>
        <taxon>ecological metagenomes</taxon>
    </lineage>
</organism>
<dbReference type="AlphaFoldDB" id="A0A645CA43"/>
<evidence type="ECO:0000256" key="1">
    <source>
        <dbReference type="SAM" id="MobiDB-lite"/>
    </source>
</evidence>
<dbReference type="EMBL" id="VSSQ01025574">
    <property type="protein sequence ID" value="MPM73797.1"/>
    <property type="molecule type" value="Genomic_DNA"/>
</dbReference>
<proteinExistence type="predicted"/>
<accession>A0A645CA43</accession>
<protein>
    <submittedName>
        <fullName evidence="2">Uncharacterized protein</fullName>
    </submittedName>
</protein>
<reference evidence="2" key="1">
    <citation type="submission" date="2019-08" db="EMBL/GenBank/DDBJ databases">
        <authorList>
            <person name="Kucharzyk K."/>
            <person name="Murdoch R.W."/>
            <person name="Higgins S."/>
            <person name="Loffler F."/>
        </authorList>
    </citation>
    <scope>NUCLEOTIDE SEQUENCE</scope>
</reference>